<dbReference type="Gene3D" id="3.30.70.970">
    <property type="entry name" value="RraB-like"/>
    <property type="match status" value="1"/>
</dbReference>
<evidence type="ECO:0000313" key="3">
    <source>
        <dbReference type="Proteomes" id="UP000664654"/>
    </source>
</evidence>
<proteinExistence type="predicted"/>
<evidence type="ECO:0000313" key="2">
    <source>
        <dbReference type="EMBL" id="MBN7828007.1"/>
    </source>
</evidence>
<organism evidence="2 3">
    <name type="scientific">Bowmanella dokdonensis</name>
    <dbReference type="NCBI Taxonomy" id="751969"/>
    <lineage>
        <taxon>Bacteria</taxon>
        <taxon>Pseudomonadati</taxon>
        <taxon>Pseudomonadota</taxon>
        <taxon>Gammaproteobacteria</taxon>
        <taxon>Alteromonadales</taxon>
        <taxon>Alteromonadaceae</taxon>
        <taxon>Bowmanella</taxon>
    </lineage>
</organism>
<feature type="domain" description="Regulator of ribonuclease activity B" evidence="1">
    <location>
        <begin position="10"/>
        <end position="47"/>
    </location>
</feature>
<name>A0A939DSI5_9ALTE</name>
<feature type="non-terminal residue" evidence="2">
    <location>
        <position position="47"/>
    </location>
</feature>
<accession>A0A939DSI5</accession>
<dbReference type="Proteomes" id="UP000664654">
    <property type="component" value="Unassembled WGS sequence"/>
</dbReference>
<sequence length="47" mass="5490">MSAELNEWYEFNQETIEALLNDGSNAELPHSIEYHFASDNFDRLEKA</sequence>
<dbReference type="EMBL" id="JAFKCV010000263">
    <property type="protein sequence ID" value="MBN7828007.1"/>
    <property type="molecule type" value="Genomic_DNA"/>
</dbReference>
<dbReference type="SUPFAM" id="SSF89946">
    <property type="entry name" value="Hypothetical protein VC0424"/>
    <property type="match status" value="1"/>
</dbReference>
<dbReference type="InterPro" id="IPR009671">
    <property type="entry name" value="RraB_dom"/>
</dbReference>
<comment type="caution">
    <text evidence="2">The sequence shown here is derived from an EMBL/GenBank/DDBJ whole genome shotgun (WGS) entry which is preliminary data.</text>
</comment>
<evidence type="ECO:0000259" key="1">
    <source>
        <dbReference type="Pfam" id="PF06877"/>
    </source>
</evidence>
<reference evidence="2" key="1">
    <citation type="submission" date="2021-03" db="EMBL/GenBank/DDBJ databases">
        <title>novel species isolated from a fishpond in China.</title>
        <authorList>
            <person name="Lu H."/>
            <person name="Cai Z."/>
        </authorList>
    </citation>
    <scope>NUCLEOTIDE SEQUENCE</scope>
    <source>
        <strain evidence="2">JCM 30855</strain>
    </source>
</reference>
<dbReference type="InterPro" id="IPR036701">
    <property type="entry name" value="RraB-like_sf"/>
</dbReference>
<dbReference type="AlphaFoldDB" id="A0A939DSI5"/>
<protein>
    <submittedName>
        <fullName evidence="2">Ribonuclease E inhibitor RraB</fullName>
    </submittedName>
</protein>
<dbReference type="RefSeq" id="WP_206576043.1">
    <property type="nucleotide sequence ID" value="NZ_JAFKCV010000263.1"/>
</dbReference>
<keyword evidence="3" id="KW-1185">Reference proteome</keyword>
<gene>
    <name evidence="2" type="ORF">J0A66_22495</name>
</gene>
<dbReference type="Pfam" id="PF06877">
    <property type="entry name" value="RraB"/>
    <property type="match status" value="1"/>
</dbReference>